<sequence length="281" mass="32325">MKIMLEILDENDEVKLAKNDYEKELKEMKSMDEDFVYLATQLLPIQNKDKIRVTLEQPGQYLFVKLDETLNESLIYVSGKEWLYQPMLTTNGLEATSENAFSSKRHYLQVRVARDYEINCYRNLALNPHDQKDDSGAYPHAFANVETRNDATFFARNAIDGIFANNSHGSYPYQSWGINQQEDAALTIDFGRKVRIDQIGVTLRADFPHDSYWTQISVLFDSGKEEKFRTQKVKSPQYFKFAAVETTKIVFTNLKKYSEDTSPFPALTEIECFGVNVGSIA</sequence>
<protein>
    <submittedName>
        <fullName evidence="2">Uncharacterized protein</fullName>
    </submittedName>
</protein>
<accession>A0A644X717</accession>
<dbReference type="SUPFAM" id="SSF49785">
    <property type="entry name" value="Galactose-binding domain-like"/>
    <property type="match status" value="1"/>
</dbReference>
<dbReference type="AlphaFoldDB" id="A0A644X717"/>
<evidence type="ECO:0000256" key="1">
    <source>
        <dbReference type="SAM" id="Coils"/>
    </source>
</evidence>
<name>A0A644X717_9ZZZZ</name>
<feature type="coiled-coil region" evidence="1">
    <location>
        <begin position="4"/>
        <end position="34"/>
    </location>
</feature>
<evidence type="ECO:0000313" key="2">
    <source>
        <dbReference type="EMBL" id="MPM11962.1"/>
    </source>
</evidence>
<proteinExistence type="predicted"/>
<dbReference type="InterPro" id="IPR008979">
    <property type="entry name" value="Galactose-bd-like_sf"/>
</dbReference>
<gene>
    <name evidence="2" type="ORF">SDC9_58313</name>
</gene>
<organism evidence="2">
    <name type="scientific">bioreactor metagenome</name>
    <dbReference type="NCBI Taxonomy" id="1076179"/>
    <lineage>
        <taxon>unclassified sequences</taxon>
        <taxon>metagenomes</taxon>
        <taxon>ecological metagenomes</taxon>
    </lineage>
</organism>
<dbReference type="EMBL" id="VSSQ01001902">
    <property type="protein sequence ID" value="MPM11962.1"/>
    <property type="molecule type" value="Genomic_DNA"/>
</dbReference>
<keyword evidence="1" id="KW-0175">Coiled coil</keyword>
<dbReference type="Gene3D" id="2.60.120.260">
    <property type="entry name" value="Galactose-binding domain-like"/>
    <property type="match status" value="1"/>
</dbReference>
<reference evidence="2" key="1">
    <citation type="submission" date="2019-08" db="EMBL/GenBank/DDBJ databases">
        <authorList>
            <person name="Kucharzyk K."/>
            <person name="Murdoch R.W."/>
            <person name="Higgins S."/>
            <person name="Loffler F."/>
        </authorList>
    </citation>
    <scope>NUCLEOTIDE SEQUENCE</scope>
</reference>
<comment type="caution">
    <text evidence="2">The sequence shown here is derived from an EMBL/GenBank/DDBJ whole genome shotgun (WGS) entry which is preliminary data.</text>
</comment>